<protein>
    <submittedName>
        <fullName evidence="1">Uncharacterized protein</fullName>
    </submittedName>
</protein>
<sequence length="99" mass="11436">MKSKYKKAMAHGKAYANGLYNDFIKCPEDLGPNFTWEGFPFMCGRLATVSLFNMFSDRAWYSFSQKQRNELEEFCYNFTVKTAKELLEAEDGEETSNGN</sequence>
<dbReference type="EMBL" id="MT141666">
    <property type="protein sequence ID" value="QJA68979.1"/>
    <property type="molecule type" value="Genomic_DNA"/>
</dbReference>
<name>A0A6M3JFJ5_9ZZZZ</name>
<dbReference type="AlphaFoldDB" id="A0A6M3JFJ5"/>
<organism evidence="1">
    <name type="scientific">viral metagenome</name>
    <dbReference type="NCBI Taxonomy" id="1070528"/>
    <lineage>
        <taxon>unclassified sequences</taxon>
        <taxon>metagenomes</taxon>
        <taxon>organismal metagenomes</taxon>
    </lineage>
</organism>
<accession>A0A6M3JFJ5</accession>
<evidence type="ECO:0000313" key="1">
    <source>
        <dbReference type="EMBL" id="QJA68979.1"/>
    </source>
</evidence>
<gene>
    <name evidence="1" type="ORF">MM415A05268_0009</name>
</gene>
<proteinExistence type="predicted"/>
<reference evidence="1" key="1">
    <citation type="submission" date="2020-03" db="EMBL/GenBank/DDBJ databases">
        <title>The deep terrestrial virosphere.</title>
        <authorList>
            <person name="Holmfeldt K."/>
            <person name="Nilsson E."/>
            <person name="Simone D."/>
            <person name="Lopez-Fernandez M."/>
            <person name="Wu X."/>
            <person name="de Brujin I."/>
            <person name="Lundin D."/>
            <person name="Andersson A."/>
            <person name="Bertilsson S."/>
            <person name="Dopson M."/>
        </authorList>
    </citation>
    <scope>NUCLEOTIDE SEQUENCE</scope>
    <source>
        <strain evidence="1">MM415A05268</strain>
    </source>
</reference>